<evidence type="ECO:0000259" key="4">
    <source>
        <dbReference type="Pfam" id="PF17147"/>
    </source>
</evidence>
<dbReference type="SUPFAM" id="SSF52922">
    <property type="entry name" value="TK C-terminal domain-like"/>
    <property type="match status" value="1"/>
</dbReference>
<dbReference type="PANTHER" id="PTHR32154:SF0">
    <property type="entry name" value="PYRUVATE-FLAVODOXIN OXIDOREDUCTASE-RELATED"/>
    <property type="match status" value="1"/>
</dbReference>
<sequence length="372" mass="40759">MFEVLEHREKLQTKILTGNEASAYAAMNAKVRFVAGYPITPATSVIETISKLIDEGKMKARFVAVESEHSAMSACVGASYAGLRTFTATSSHGLAYMHEMLHFAVNARTPVVMAVANRAIGPGWNIWSDLSDSLSQRDTGWLQFYCSDIQEIYDTIAMAYRIAEQVMLPVMVCYDGFVLSHSTKPIEVTPLDGFIEERDAEGIDFDNPTTFGNISPPESYFSLRKAIHKAVEGSLDVIGCIEQEFLEYSNRYTPMLCEGYFLDDAEKVMVSMGAVASEARVAVDLLRDEGEKWGLLKVKSFKPLPKKIIKAMLSGKEVFVIDRSLSPGTGGILHHEMSSILGDVNSAILGLGGVDVTAEAIVGSLKRLRGFT</sequence>
<dbReference type="PANTHER" id="PTHR32154">
    <property type="entry name" value="PYRUVATE-FLAVODOXIN OXIDOREDUCTASE-RELATED"/>
    <property type="match status" value="1"/>
</dbReference>
<evidence type="ECO:0000256" key="1">
    <source>
        <dbReference type="ARBA" id="ARBA00011595"/>
    </source>
</evidence>
<dbReference type="EMBL" id="CP005290">
    <property type="protein sequence ID" value="AGK60887.1"/>
    <property type="molecule type" value="Genomic_DNA"/>
</dbReference>
<dbReference type="OrthoDB" id="372068at2157"/>
<dbReference type="RefSeq" id="WP_015590485.1">
    <property type="nucleotide sequence ID" value="NC_021169.1"/>
</dbReference>
<dbReference type="Gene3D" id="3.40.50.970">
    <property type="match status" value="1"/>
</dbReference>
<gene>
    <name evidence="5" type="ORF">Asulf_00880</name>
</gene>
<dbReference type="HOGENOM" id="CLU_002569_5_0_2"/>
<keyword evidence="2" id="KW-0560">Oxidoreductase</keyword>
<dbReference type="GO" id="GO:0016491">
    <property type="term" value="F:oxidoreductase activity"/>
    <property type="evidence" value="ECO:0007669"/>
    <property type="project" value="UniProtKB-KW"/>
</dbReference>
<evidence type="ECO:0000313" key="6">
    <source>
        <dbReference type="Proteomes" id="UP000013307"/>
    </source>
</evidence>
<feature type="domain" description="Pyruvate:ferredoxin oxidoreductase core" evidence="4">
    <location>
        <begin position="265"/>
        <end position="361"/>
    </location>
</feature>
<reference evidence="5 6" key="1">
    <citation type="journal article" date="2013" name="Genome Announc.">
        <title>Complete Genome Sequence of the Thermophilic and Facultatively Chemolithoautotrophic Sulfate Reducer Archaeoglobus sulfaticallidus Strain PM70-1T.</title>
        <authorList>
            <person name="Stokke R."/>
            <person name="Hocking W.P."/>
            <person name="Steinsbu B.O."/>
            <person name="Steen I.H."/>
        </authorList>
    </citation>
    <scope>NUCLEOTIDE SEQUENCE [LARGE SCALE GENOMIC DNA]</scope>
    <source>
        <strain evidence="5">PM70-1</strain>
    </source>
</reference>
<dbReference type="GeneID" id="15392521"/>
<dbReference type="eggNOG" id="arCOG01608">
    <property type="taxonomic scope" value="Archaea"/>
</dbReference>
<organism evidence="5 6">
    <name type="scientific">Archaeoglobus sulfaticallidus PM70-1</name>
    <dbReference type="NCBI Taxonomy" id="387631"/>
    <lineage>
        <taxon>Archaea</taxon>
        <taxon>Methanobacteriati</taxon>
        <taxon>Methanobacteriota</taxon>
        <taxon>Archaeoglobi</taxon>
        <taxon>Archaeoglobales</taxon>
        <taxon>Archaeoglobaceae</taxon>
        <taxon>Archaeoglobus</taxon>
    </lineage>
</organism>
<dbReference type="Pfam" id="PF17147">
    <property type="entry name" value="PFOR_II"/>
    <property type="match status" value="1"/>
</dbReference>
<dbReference type="FunFam" id="3.40.50.970:FF:000012">
    <property type="entry name" value="Pyruvate:ferredoxin (Flavodoxin) oxidoreductase"/>
    <property type="match status" value="1"/>
</dbReference>
<proteinExistence type="predicted"/>
<keyword evidence="6" id="KW-1185">Reference proteome</keyword>
<dbReference type="InterPro" id="IPR033412">
    <property type="entry name" value="PFOR_II"/>
</dbReference>
<dbReference type="SUPFAM" id="SSF52518">
    <property type="entry name" value="Thiamin diphosphate-binding fold (THDP-binding)"/>
    <property type="match status" value="1"/>
</dbReference>
<dbReference type="KEGG" id="ast:Asulf_00880"/>
<evidence type="ECO:0000259" key="3">
    <source>
        <dbReference type="Pfam" id="PF01855"/>
    </source>
</evidence>
<evidence type="ECO:0000256" key="2">
    <source>
        <dbReference type="ARBA" id="ARBA00023002"/>
    </source>
</evidence>
<dbReference type="GO" id="GO:0006979">
    <property type="term" value="P:response to oxidative stress"/>
    <property type="evidence" value="ECO:0007669"/>
    <property type="project" value="TreeGrafter"/>
</dbReference>
<evidence type="ECO:0000313" key="5">
    <source>
        <dbReference type="EMBL" id="AGK60887.1"/>
    </source>
</evidence>
<dbReference type="Pfam" id="PF01855">
    <property type="entry name" value="POR_N"/>
    <property type="match status" value="1"/>
</dbReference>
<dbReference type="InterPro" id="IPR009014">
    <property type="entry name" value="Transketo_C/PFOR_II"/>
</dbReference>
<dbReference type="GO" id="GO:0044272">
    <property type="term" value="P:sulfur compound biosynthetic process"/>
    <property type="evidence" value="ECO:0007669"/>
    <property type="project" value="UniProtKB-ARBA"/>
</dbReference>
<dbReference type="Gene3D" id="3.40.50.920">
    <property type="match status" value="1"/>
</dbReference>
<dbReference type="InterPro" id="IPR050722">
    <property type="entry name" value="Pyruvate:ferred/Flavod_OxRd"/>
</dbReference>
<dbReference type="STRING" id="387631.Asulf_00880"/>
<dbReference type="CDD" id="cd07034">
    <property type="entry name" value="TPP_PYR_PFOR_IOR-alpha_like"/>
    <property type="match status" value="1"/>
</dbReference>
<accession>N0BF37</accession>
<feature type="domain" description="Pyruvate flavodoxin/ferredoxin oxidoreductase pyrimidine binding" evidence="3">
    <location>
        <begin position="25"/>
        <end position="232"/>
    </location>
</feature>
<dbReference type="InterPro" id="IPR029061">
    <property type="entry name" value="THDP-binding"/>
</dbReference>
<dbReference type="InterPro" id="IPR002880">
    <property type="entry name" value="Pyrv_Fd/Flavodoxin_OxRdtase_N"/>
</dbReference>
<dbReference type="AlphaFoldDB" id="N0BF37"/>
<keyword evidence="5" id="KW-0670">Pyruvate</keyword>
<comment type="subunit">
    <text evidence="1">Heterotetramer of one alpha, one beta, one delta and one gamma chain.</text>
</comment>
<name>N0BF37_9EURY</name>
<dbReference type="GO" id="GO:0006082">
    <property type="term" value="P:organic acid metabolic process"/>
    <property type="evidence" value="ECO:0007669"/>
    <property type="project" value="UniProtKB-ARBA"/>
</dbReference>
<protein>
    <submittedName>
        <fullName evidence="5">Pyruvate:ferredoxin oxidoreductase-related 2-oxoacid:ferredoxin oxidoreductase, alpha subunit</fullName>
    </submittedName>
</protein>
<dbReference type="Proteomes" id="UP000013307">
    <property type="component" value="Chromosome"/>
</dbReference>